<evidence type="ECO:0000256" key="1">
    <source>
        <dbReference type="ARBA" id="ARBA00004651"/>
    </source>
</evidence>
<dbReference type="AlphaFoldDB" id="A0A2W7I9T8"/>
<proteinExistence type="predicted"/>
<evidence type="ECO:0000256" key="2">
    <source>
        <dbReference type="ARBA" id="ARBA00022475"/>
    </source>
</evidence>
<feature type="transmembrane region" description="Helical" evidence="6">
    <location>
        <begin position="39"/>
        <end position="68"/>
    </location>
</feature>
<comment type="subcellular location">
    <subcellularLocation>
        <location evidence="1">Cell membrane</location>
        <topology evidence="1">Multi-pass membrane protein</topology>
    </subcellularLocation>
</comment>
<dbReference type="PIRSF" id="PIRSF035875">
    <property type="entry name" value="RNase_BN"/>
    <property type="match status" value="1"/>
</dbReference>
<keyword evidence="2" id="KW-1003">Cell membrane</keyword>
<evidence type="ECO:0000256" key="4">
    <source>
        <dbReference type="ARBA" id="ARBA00022989"/>
    </source>
</evidence>
<feature type="transmembrane region" description="Helical" evidence="6">
    <location>
        <begin position="225"/>
        <end position="248"/>
    </location>
</feature>
<feature type="transmembrane region" description="Helical" evidence="6">
    <location>
        <begin position="260"/>
        <end position="281"/>
    </location>
</feature>
<dbReference type="GO" id="GO:0005886">
    <property type="term" value="C:plasma membrane"/>
    <property type="evidence" value="ECO:0007669"/>
    <property type="project" value="UniProtKB-SubCell"/>
</dbReference>
<sequence length="308" mass="33217">MSSSSPPIRVRRPRFYRLTRLGWLAVARRIWREGASDRISLVAAGCAFYAMLALFPALSLLISVYGLVFDPTTVEPQLAVLNRFLPEMAQQLITARVHDLVTVERPRLGIGAAISGAIALWSASAGTRGMIGALNLAYEEEERRGFFAFHGMALLMTLAGTLAVAIGIALLVFLPTLVTLFGLPTRQAFLIRGGSMLLLLVLVTAGLAALYRFGPSLQHAKWRKVVPGAVAAALLWAIGSALFSFYVTNYASYDATYGPLGGAIGLMMWLYVTVFVILLGAELNSEFEVQSGLQNKKVDPAKTVGPPS</sequence>
<comment type="caution">
    <text evidence="7">The sequence shown here is derived from an EMBL/GenBank/DDBJ whole genome shotgun (WGS) entry which is preliminary data.</text>
</comment>
<protein>
    <submittedName>
        <fullName evidence="7">Membrane protein</fullName>
    </submittedName>
</protein>
<gene>
    <name evidence="7" type="ORF">C8P66_11670</name>
</gene>
<keyword evidence="4 6" id="KW-1133">Transmembrane helix</keyword>
<accession>A0A2W7I9T8</accession>
<evidence type="ECO:0000256" key="6">
    <source>
        <dbReference type="SAM" id="Phobius"/>
    </source>
</evidence>
<dbReference type="Pfam" id="PF03631">
    <property type="entry name" value="Virul_fac_BrkB"/>
    <property type="match status" value="1"/>
</dbReference>
<dbReference type="NCBIfam" id="TIGR00765">
    <property type="entry name" value="yihY_not_rbn"/>
    <property type="match status" value="1"/>
</dbReference>
<keyword evidence="5 6" id="KW-0472">Membrane</keyword>
<name>A0A2W7I9T8_9PROT</name>
<dbReference type="InterPro" id="IPR017039">
    <property type="entry name" value="Virul_fac_BrkB"/>
</dbReference>
<dbReference type="PANTHER" id="PTHR30213">
    <property type="entry name" value="INNER MEMBRANE PROTEIN YHJD"/>
    <property type="match status" value="1"/>
</dbReference>
<evidence type="ECO:0000256" key="3">
    <source>
        <dbReference type="ARBA" id="ARBA00022692"/>
    </source>
</evidence>
<organism evidence="7 8">
    <name type="scientific">Humitalea rosea</name>
    <dbReference type="NCBI Taxonomy" id="990373"/>
    <lineage>
        <taxon>Bacteria</taxon>
        <taxon>Pseudomonadati</taxon>
        <taxon>Pseudomonadota</taxon>
        <taxon>Alphaproteobacteria</taxon>
        <taxon>Acetobacterales</taxon>
        <taxon>Roseomonadaceae</taxon>
        <taxon>Humitalea</taxon>
    </lineage>
</organism>
<evidence type="ECO:0000313" key="7">
    <source>
        <dbReference type="EMBL" id="PZW43149.1"/>
    </source>
</evidence>
<dbReference type="EMBL" id="QKYU01000016">
    <property type="protein sequence ID" value="PZW43149.1"/>
    <property type="molecule type" value="Genomic_DNA"/>
</dbReference>
<feature type="transmembrane region" description="Helical" evidence="6">
    <location>
        <begin position="194"/>
        <end position="213"/>
    </location>
</feature>
<dbReference type="OrthoDB" id="9781030at2"/>
<evidence type="ECO:0000313" key="8">
    <source>
        <dbReference type="Proteomes" id="UP000249688"/>
    </source>
</evidence>
<keyword evidence="3 6" id="KW-0812">Transmembrane</keyword>
<keyword evidence="8" id="KW-1185">Reference proteome</keyword>
<dbReference type="Proteomes" id="UP000249688">
    <property type="component" value="Unassembled WGS sequence"/>
</dbReference>
<dbReference type="PANTHER" id="PTHR30213:SF0">
    <property type="entry name" value="UPF0761 MEMBRANE PROTEIN YIHY"/>
    <property type="match status" value="1"/>
</dbReference>
<dbReference type="RefSeq" id="WP_111399021.1">
    <property type="nucleotide sequence ID" value="NZ_QKYU01000016.1"/>
</dbReference>
<feature type="transmembrane region" description="Helical" evidence="6">
    <location>
        <begin position="147"/>
        <end position="174"/>
    </location>
</feature>
<evidence type="ECO:0000256" key="5">
    <source>
        <dbReference type="ARBA" id="ARBA00023136"/>
    </source>
</evidence>
<reference evidence="7 8" key="1">
    <citation type="submission" date="2018-06" db="EMBL/GenBank/DDBJ databases">
        <title>Genomic Encyclopedia of Archaeal and Bacterial Type Strains, Phase II (KMG-II): from individual species to whole genera.</title>
        <authorList>
            <person name="Goeker M."/>
        </authorList>
    </citation>
    <scope>NUCLEOTIDE SEQUENCE [LARGE SCALE GENOMIC DNA]</scope>
    <source>
        <strain evidence="7 8">DSM 24525</strain>
    </source>
</reference>